<organism evidence="2 3">
    <name type="scientific">Hordeum vulgare subsp. vulgare</name>
    <name type="common">Domesticated barley</name>
    <dbReference type="NCBI Taxonomy" id="112509"/>
    <lineage>
        <taxon>Eukaryota</taxon>
        <taxon>Viridiplantae</taxon>
        <taxon>Streptophyta</taxon>
        <taxon>Embryophyta</taxon>
        <taxon>Tracheophyta</taxon>
        <taxon>Spermatophyta</taxon>
        <taxon>Magnoliopsida</taxon>
        <taxon>Liliopsida</taxon>
        <taxon>Poales</taxon>
        <taxon>Poaceae</taxon>
        <taxon>BOP clade</taxon>
        <taxon>Pooideae</taxon>
        <taxon>Triticodae</taxon>
        <taxon>Triticeae</taxon>
        <taxon>Hordeinae</taxon>
        <taxon>Hordeum</taxon>
    </lineage>
</organism>
<proteinExistence type="predicted"/>
<evidence type="ECO:0000313" key="2">
    <source>
        <dbReference type="EnsemblPlants" id="HORVU.MOREX.r3.5HG0500890.1.CDS1"/>
    </source>
</evidence>
<feature type="region of interest" description="Disordered" evidence="1">
    <location>
        <begin position="107"/>
        <end position="137"/>
    </location>
</feature>
<dbReference type="PANTHER" id="PTHR35167">
    <property type="entry name" value="OS05G0216466 PROTEIN"/>
    <property type="match status" value="1"/>
</dbReference>
<protein>
    <submittedName>
        <fullName evidence="2">Uncharacterized protein</fullName>
    </submittedName>
</protein>
<accession>A0A8I6YU85</accession>
<keyword evidence="3" id="KW-1185">Reference proteome</keyword>
<dbReference type="PANTHER" id="PTHR35167:SF15">
    <property type="match status" value="1"/>
</dbReference>
<sequence>MSSLAVGYGLELELELGIWFAGLFSPPELAAADLLLQLSVLGEAEKAEARKSSRSSASSCCEGLPVEVEGRCVEETAAPTEPDGRARKRYRPVSELYHDTIPLTSAADAVKKKRRKRHHDRDGSWSSSEATRYGGDY</sequence>
<dbReference type="AlphaFoldDB" id="A0A8I6YU85"/>
<reference evidence="2" key="2">
    <citation type="submission" date="2020-10" db="EMBL/GenBank/DDBJ databases">
        <authorList>
            <person name="Scholz U."/>
            <person name="Mascher M."/>
            <person name="Fiebig A."/>
        </authorList>
    </citation>
    <scope>NUCLEOTIDE SEQUENCE [LARGE SCALE GENOMIC DNA]</scope>
    <source>
        <strain evidence="2">cv. Morex</strain>
    </source>
</reference>
<evidence type="ECO:0000256" key="1">
    <source>
        <dbReference type="SAM" id="MobiDB-lite"/>
    </source>
</evidence>
<dbReference type="Proteomes" id="UP000011116">
    <property type="component" value="Chromosome 5H"/>
</dbReference>
<evidence type="ECO:0000313" key="3">
    <source>
        <dbReference type="Proteomes" id="UP000011116"/>
    </source>
</evidence>
<dbReference type="EnsemblPlants" id="HORVU.MOREX.r3.5HG0500890.1">
    <property type="protein sequence ID" value="HORVU.MOREX.r3.5HG0500890.1.CDS1"/>
    <property type="gene ID" value="HORVU.MOREX.r3.5HG0500890"/>
</dbReference>
<dbReference type="Gramene" id="HORVU.MOREX.r3.5HG0500890.1">
    <property type="protein sequence ID" value="HORVU.MOREX.r3.5HG0500890.1.CDS1"/>
    <property type="gene ID" value="HORVU.MOREX.r3.5HG0500890"/>
</dbReference>
<reference evidence="3" key="1">
    <citation type="journal article" date="2012" name="Nature">
        <title>A physical, genetic and functional sequence assembly of the barley genome.</title>
        <authorList>
            <consortium name="The International Barley Genome Sequencing Consortium"/>
            <person name="Mayer K.F."/>
            <person name="Waugh R."/>
            <person name="Brown J.W."/>
            <person name="Schulman A."/>
            <person name="Langridge P."/>
            <person name="Platzer M."/>
            <person name="Fincher G.B."/>
            <person name="Muehlbauer G.J."/>
            <person name="Sato K."/>
            <person name="Close T.J."/>
            <person name="Wise R.P."/>
            <person name="Stein N."/>
        </authorList>
    </citation>
    <scope>NUCLEOTIDE SEQUENCE [LARGE SCALE GENOMIC DNA]</scope>
    <source>
        <strain evidence="3">cv. Morex</strain>
    </source>
</reference>
<reference evidence="2" key="3">
    <citation type="submission" date="2022-01" db="UniProtKB">
        <authorList>
            <consortium name="EnsemblPlants"/>
        </authorList>
    </citation>
    <scope>IDENTIFICATION</scope>
    <source>
        <strain evidence="2">subsp. vulgare</strain>
    </source>
</reference>
<name>A0A8I6YU85_HORVV</name>
<dbReference type="Gramene" id="HORVU.MOREX.r2.5HG0415740.1">
    <property type="protein sequence ID" value="HORVU.MOREX.r2.5HG0415740.1.CDS.1"/>
    <property type="gene ID" value="HORVU.MOREX.r2.5HG0415740"/>
</dbReference>